<dbReference type="Pfam" id="PF04548">
    <property type="entry name" value="AIG1"/>
    <property type="match status" value="1"/>
</dbReference>
<dbReference type="OrthoDB" id="2611327at2759"/>
<dbReference type="InterPro" id="IPR025662">
    <property type="entry name" value="Sigma_54_int_dom_ATP-bd_1"/>
</dbReference>
<dbReference type="EMBL" id="KN840634">
    <property type="protein sequence ID" value="KIP03094.1"/>
    <property type="molecule type" value="Genomic_DNA"/>
</dbReference>
<dbReference type="InterPro" id="IPR058519">
    <property type="entry name" value="DUF8206"/>
</dbReference>
<feature type="domain" description="AIG1-type G" evidence="2">
    <location>
        <begin position="52"/>
        <end position="197"/>
    </location>
</feature>
<dbReference type="AlphaFoldDB" id="A0A0C3NEM6"/>
<evidence type="ECO:0000256" key="1">
    <source>
        <dbReference type="ARBA" id="ARBA00022741"/>
    </source>
</evidence>
<sequence length="551" mass="61116">MAHAEFSHEDIPSLQSAIHHITLQDDYVPKPLSTADLLKRGIVKLTDHKEDLTVLLVGETGVGKTSILSLFANVLAGHKPVEYVDVHDASNEAGGAQKGSQTNYARVYEFTSKNGVTLRILDTPGLADTRGLAQDAQHKQSIAEAIRSHITTVNAVLILANGTMPRLSVATDYALTTLMSIFPRTLADNIAILFTNVASPLSWNFDNESVPHAIAHAPQFLLDNPVAMQRKFRQISEGGTTSSQVIQRLRHSVQRGEADALQTLVEIFDWLDGREAQPTKDILSLYEQTQMIESNIADVLSRIRSSEETRKKLSDIEADIDKANVTMRTYKSFESVIKQKVLVQVPTDYHNTLCGGRPDCHSNCHVRCKLGFTLDQKGLRGCWAMKPSGGMTCRTCGHPRETHSHFNRLWKEETRETIVVDHNAKRKFEKAGTEKDKKENMRDLVVDALQQTQRDIDNAVKELGDLATEYAGMSLSGTFTSQVEKSVRLLGLTLETMRSNGTSRDTIEAVEKSLRELESQLSVLKKAQAEVETYTDMATGLLRTVMGVFSS</sequence>
<feature type="domain" description="DUF8206" evidence="3">
    <location>
        <begin position="359"/>
        <end position="406"/>
    </location>
</feature>
<dbReference type="InterPro" id="IPR006703">
    <property type="entry name" value="G_AIG1"/>
</dbReference>
<evidence type="ECO:0000313" key="5">
    <source>
        <dbReference type="Proteomes" id="UP000053257"/>
    </source>
</evidence>
<reference evidence="4 5" key="1">
    <citation type="journal article" date="2014" name="PLoS Genet.">
        <title>Analysis of the Phlebiopsis gigantea genome, transcriptome and secretome provides insight into its pioneer colonization strategies of wood.</title>
        <authorList>
            <person name="Hori C."/>
            <person name="Ishida T."/>
            <person name="Igarashi K."/>
            <person name="Samejima M."/>
            <person name="Suzuki H."/>
            <person name="Master E."/>
            <person name="Ferreira P."/>
            <person name="Ruiz-Duenas F.J."/>
            <person name="Held B."/>
            <person name="Canessa P."/>
            <person name="Larrondo L.F."/>
            <person name="Schmoll M."/>
            <person name="Druzhinina I.S."/>
            <person name="Kubicek C.P."/>
            <person name="Gaskell J.A."/>
            <person name="Kersten P."/>
            <person name="St John F."/>
            <person name="Glasner J."/>
            <person name="Sabat G."/>
            <person name="Splinter BonDurant S."/>
            <person name="Syed K."/>
            <person name="Yadav J."/>
            <person name="Mgbeahuruike A.C."/>
            <person name="Kovalchuk A."/>
            <person name="Asiegbu F.O."/>
            <person name="Lackner G."/>
            <person name="Hoffmeister D."/>
            <person name="Rencoret J."/>
            <person name="Gutierrez A."/>
            <person name="Sun H."/>
            <person name="Lindquist E."/>
            <person name="Barry K."/>
            <person name="Riley R."/>
            <person name="Grigoriev I.V."/>
            <person name="Henrissat B."/>
            <person name="Kues U."/>
            <person name="Berka R.M."/>
            <person name="Martinez A.T."/>
            <person name="Covert S.F."/>
            <person name="Blanchette R.A."/>
            <person name="Cullen D."/>
        </authorList>
    </citation>
    <scope>NUCLEOTIDE SEQUENCE [LARGE SCALE GENOMIC DNA]</scope>
    <source>
        <strain evidence="4 5">11061_1 CR5-6</strain>
    </source>
</reference>
<organism evidence="4 5">
    <name type="scientific">Phlebiopsis gigantea (strain 11061_1 CR5-6)</name>
    <name type="common">White-rot fungus</name>
    <name type="synonym">Peniophora gigantea</name>
    <dbReference type="NCBI Taxonomy" id="745531"/>
    <lineage>
        <taxon>Eukaryota</taxon>
        <taxon>Fungi</taxon>
        <taxon>Dikarya</taxon>
        <taxon>Basidiomycota</taxon>
        <taxon>Agaricomycotina</taxon>
        <taxon>Agaricomycetes</taxon>
        <taxon>Polyporales</taxon>
        <taxon>Phanerochaetaceae</taxon>
        <taxon>Phlebiopsis</taxon>
    </lineage>
</organism>
<protein>
    <submittedName>
        <fullName evidence="4">Uncharacterized protein</fullName>
    </submittedName>
</protein>
<gene>
    <name evidence="4" type="ORF">PHLGIDRAFT_256134</name>
</gene>
<dbReference type="PANTHER" id="PTHR32046:SF12">
    <property type="entry name" value="AIG1-TYPE G DOMAIN-CONTAINING PROTEIN"/>
    <property type="match status" value="1"/>
</dbReference>
<dbReference type="InterPro" id="IPR027417">
    <property type="entry name" value="P-loop_NTPase"/>
</dbReference>
<dbReference type="PANTHER" id="PTHR32046">
    <property type="entry name" value="G DOMAIN-CONTAINING PROTEIN"/>
    <property type="match status" value="1"/>
</dbReference>
<dbReference type="GO" id="GO:0005525">
    <property type="term" value="F:GTP binding"/>
    <property type="evidence" value="ECO:0007669"/>
    <property type="project" value="InterPro"/>
</dbReference>
<dbReference type="SUPFAM" id="SSF52540">
    <property type="entry name" value="P-loop containing nucleoside triphosphate hydrolases"/>
    <property type="match status" value="1"/>
</dbReference>
<evidence type="ECO:0000313" key="4">
    <source>
        <dbReference type="EMBL" id="KIP03094.1"/>
    </source>
</evidence>
<dbReference type="HOGENOM" id="CLU_020040_1_0_1"/>
<dbReference type="Proteomes" id="UP000053257">
    <property type="component" value="Unassembled WGS sequence"/>
</dbReference>
<dbReference type="Gene3D" id="3.40.50.300">
    <property type="entry name" value="P-loop containing nucleotide triphosphate hydrolases"/>
    <property type="match status" value="1"/>
</dbReference>
<keyword evidence="5" id="KW-1185">Reference proteome</keyword>
<dbReference type="Pfam" id="PF26633">
    <property type="entry name" value="DUF8206"/>
    <property type="match status" value="1"/>
</dbReference>
<keyword evidence="1" id="KW-0547">Nucleotide-binding</keyword>
<evidence type="ECO:0000259" key="3">
    <source>
        <dbReference type="Pfam" id="PF26633"/>
    </source>
</evidence>
<evidence type="ECO:0000259" key="2">
    <source>
        <dbReference type="Pfam" id="PF04548"/>
    </source>
</evidence>
<accession>A0A0C3NEM6</accession>
<name>A0A0C3NEM6_PHLG1</name>
<dbReference type="PROSITE" id="PS00675">
    <property type="entry name" value="SIGMA54_INTERACT_1"/>
    <property type="match status" value="1"/>
</dbReference>
<dbReference type="STRING" id="745531.A0A0C3NEM6"/>
<proteinExistence type="predicted"/>